<evidence type="ECO:0000256" key="5">
    <source>
        <dbReference type="ARBA" id="ARBA00022786"/>
    </source>
</evidence>
<evidence type="ECO:0000256" key="2">
    <source>
        <dbReference type="ARBA" id="ARBA00022679"/>
    </source>
</evidence>
<dbReference type="AlphaFoldDB" id="A0AAV4GXB7"/>
<dbReference type="PROSITE" id="PS50089">
    <property type="entry name" value="ZF_RING_2"/>
    <property type="match status" value="1"/>
</dbReference>
<dbReference type="InterPro" id="IPR045072">
    <property type="entry name" value="MKRN-like"/>
</dbReference>
<dbReference type="InterPro" id="IPR001841">
    <property type="entry name" value="Znf_RING"/>
</dbReference>
<name>A0AAV4GXB7_9GAST</name>
<dbReference type="PROSITE" id="PS00518">
    <property type="entry name" value="ZF_RING_1"/>
    <property type="match status" value="1"/>
</dbReference>
<dbReference type="Pfam" id="PF12678">
    <property type="entry name" value="zf-rbx1"/>
    <property type="match status" value="1"/>
</dbReference>
<keyword evidence="4 7" id="KW-0863">Zinc-finger</keyword>
<keyword evidence="8" id="KW-1133">Transmembrane helix</keyword>
<sequence length="237" mass="26756">MDPCDRKGKDYSASITGLPRHFVTEHTPLCPYHVVGWCYDEKCTSVHGDLCDGCGLRQLHPVNKTQRRQHQLECTKDKNDELRTAALIVASADKECGICRENVILKTTDDHDDENARNFGILENCPHSFCFNCINKWMSRRSKCPVCRTESDLVLTSKFYFVSREERDLLEEKRMAHLLFATKLERGVVVVVVVVKALLVVVVLVVVAVMMEVSLVVIVILVVVVVVVVLVVVSQIF</sequence>
<evidence type="ECO:0000256" key="6">
    <source>
        <dbReference type="ARBA" id="ARBA00022833"/>
    </source>
</evidence>
<gene>
    <name evidence="10" type="ORF">ElyMa_000805200</name>
</gene>
<reference evidence="10 11" key="1">
    <citation type="journal article" date="2021" name="Elife">
        <title>Chloroplast acquisition without the gene transfer in kleptoplastic sea slugs, Plakobranchus ocellatus.</title>
        <authorList>
            <person name="Maeda T."/>
            <person name="Takahashi S."/>
            <person name="Yoshida T."/>
            <person name="Shimamura S."/>
            <person name="Takaki Y."/>
            <person name="Nagai Y."/>
            <person name="Toyoda A."/>
            <person name="Suzuki Y."/>
            <person name="Arimoto A."/>
            <person name="Ishii H."/>
            <person name="Satoh N."/>
            <person name="Nishiyama T."/>
            <person name="Hasebe M."/>
            <person name="Maruyama T."/>
            <person name="Minagawa J."/>
            <person name="Obokata J."/>
            <person name="Shigenobu S."/>
        </authorList>
    </citation>
    <scope>NUCLEOTIDE SEQUENCE [LARGE SCALE GENOMIC DNA]</scope>
</reference>
<dbReference type="GO" id="GO:0000209">
    <property type="term" value="P:protein polyubiquitination"/>
    <property type="evidence" value="ECO:0007669"/>
    <property type="project" value="InterPro"/>
</dbReference>
<feature type="domain" description="RING-type" evidence="9">
    <location>
        <begin position="96"/>
        <end position="148"/>
    </location>
</feature>
<evidence type="ECO:0000313" key="10">
    <source>
        <dbReference type="EMBL" id="GFR89919.1"/>
    </source>
</evidence>
<dbReference type="Proteomes" id="UP000762676">
    <property type="component" value="Unassembled WGS sequence"/>
</dbReference>
<dbReference type="SUPFAM" id="SSF57850">
    <property type="entry name" value="RING/U-box"/>
    <property type="match status" value="1"/>
</dbReference>
<evidence type="ECO:0000256" key="7">
    <source>
        <dbReference type="PROSITE-ProRule" id="PRU00175"/>
    </source>
</evidence>
<dbReference type="GO" id="GO:0031461">
    <property type="term" value="C:cullin-RING ubiquitin ligase complex"/>
    <property type="evidence" value="ECO:0007669"/>
    <property type="project" value="UniProtKB-ARBA"/>
</dbReference>
<feature type="transmembrane region" description="Helical" evidence="8">
    <location>
        <begin position="188"/>
        <end position="209"/>
    </location>
</feature>
<keyword evidence="8" id="KW-0812">Transmembrane</keyword>
<dbReference type="EMBL" id="BMAT01001654">
    <property type="protein sequence ID" value="GFR89919.1"/>
    <property type="molecule type" value="Genomic_DNA"/>
</dbReference>
<dbReference type="InterPro" id="IPR017907">
    <property type="entry name" value="Znf_RING_CS"/>
</dbReference>
<evidence type="ECO:0000256" key="8">
    <source>
        <dbReference type="SAM" id="Phobius"/>
    </source>
</evidence>
<keyword evidence="5" id="KW-0833">Ubl conjugation pathway</keyword>
<comment type="caution">
    <text evidence="10">The sequence shown here is derived from an EMBL/GenBank/DDBJ whole genome shotgun (WGS) entry which is preliminary data.</text>
</comment>
<proteinExistence type="predicted"/>
<evidence type="ECO:0000256" key="1">
    <source>
        <dbReference type="ARBA" id="ARBA00004906"/>
    </source>
</evidence>
<evidence type="ECO:0000259" key="9">
    <source>
        <dbReference type="PROSITE" id="PS50089"/>
    </source>
</evidence>
<dbReference type="Gene3D" id="3.30.40.10">
    <property type="entry name" value="Zinc/RING finger domain, C3HC4 (zinc finger)"/>
    <property type="match status" value="1"/>
</dbReference>
<dbReference type="GO" id="GO:0061630">
    <property type="term" value="F:ubiquitin protein ligase activity"/>
    <property type="evidence" value="ECO:0007669"/>
    <property type="project" value="InterPro"/>
</dbReference>
<evidence type="ECO:0000256" key="4">
    <source>
        <dbReference type="ARBA" id="ARBA00022771"/>
    </source>
</evidence>
<comment type="pathway">
    <text evidence="1">Protein modification; protein ubiquitination.</text>
</comment>
<organism evidence="10 11">
    <name type="scientific">Elysia marginata</name>
    <dbReference type="NCBI Taxonomy" id="1093978"/>
    <lineage>
        <taxon>Eukaryota</taxon>
        <taxon>Metazoa</taxon>
        <taxon>Spiralia</taxon>
        <taxon>Lophotrochozoa</taxon>
        <taxon>Mollusca</taxon>
        <taxon>Gastropoda</taxon>
        <taxon>Heterobranchia</taxon>
        <taxon>Euthyneura</taxon>
        <taxon>Panpulmonata</taxon>
        <taxon>Sacoglossa</taxon>
        <taxon>Placobranchoidea</taxon>
        <taxon>Plakobranchidae</taxon>
        <taxon>Elysia</taxon>
    </lineage>
</organism>
<dbReference type="InterPro" id="IPR024766">
    <property type="entry name" value="Znf_RING_H2"/>
</dbReference>
<keyword evidence="6" id="KW-0862">Zinc</keyword>
<feature type="transmembrane region" description="Helical" evidence="8">
    <location>
        <begin position="215"/>
        <end position="233"/>
    </location>
</feature>
<keyword evidence="3" id="KW-0479">Metal-binding</keyword>
<dbReference type="InterPro" id="IPR013083">
    <property type="entry name" value="Znf_RING/FYVE/PHD"/>
</dbReference>
<keyword evidence="11" id="KW-1185">Reference proteome</keyword>
<keyword evidence="8" id="KW-0472">Membrane</keyword>
<dbReference type="GO" id="GO:0008270">
    <property type="term" value="F:zinc ion binding"/>
    <property type="evidence" value="ECO:0007669"/>
    <property type="project" value="UniProtKB-KW"/>
</dbReference>
<dbReference type="PANTHER" id="PTHR11224:SF10">
    <property type="entry name" value="IP09428P-RELATED"/>
    <property type="match status" value="1"/>
</dbReference>
<protein>
    <submittedName>
        <fullName evidence="10">E3 ubiquitin-protein ligase makorin-1</fullName>
    </submittedName>
</protein>
<keyword evidence="2" id="KW-0808">Transferase</keyword>
<dbReference type="PANTHER" id="PTHR11224">
    <property type="entry name" value="MAKORIN-RELATED"/>
    <property type="match status" value="1"/>
</dbReference>
<dbReference type="SMART" id="SM00184">
    <property type="entry name" value="RING"/>
    <property type="match status" value="1"/>
</dbReference>
<accession>A0AAV4GXB7</accession>
<evidence type="ECO:0000256" key="3">
    <source>
        <dbReference type="ARBA" id="ARBA00022723"/>
    </source>
</evidence>
<evidence type="ECO:0000313" key="11">
    <source>
        <dbReference type="Proteomes" id="UP000762676"/>
    </source>
</evidence>